<proteinExistence type="predicted"/>
<evidence type="ECO:0000313" key="3">
    <source>
        <dbReference type="RefSeq" id="XP_018474189.2"/>
    </source>
</evidence>
<organism evidence="2 3">
    <name type="scientific">Raphanus sativus</name>
    <name type="common">Radish</name>
    <name type="synonym">Raphanus raphanistrum var. sativus</name>
    <dbReference type="NCBI Taxonomy" id="3726"/>
    <lineage>
        <taxon>Eukaryota</taxon>
        <taxon>Viridiplantae</taxon>
        <taxon>Streptophyta</taxon>
        <taxon>Embryophyta</taxon>
        <taxon>Tracheophyta</taxon>
        <taxon>Spermatophyta</taxon>
        <taxon>Magnoliopsida</taxon>
        <taxon>eudicotyledons</taxon>
        <taxon>Gunneridae</taxon>
        <taxon>Pentapetalae</taxon>
        <taxon>rosids</taxon>
        <taxon>malvids</taxon>
        <taxon>Brassicales</taxon>
        <taxon>Brassicaceae</taxon>
        <taxon>Brassiceae</taxon>
        <taxon>Raphanus</taxon>
    </lineage>
</organism>
<feature type="domain" description="KIB1-4 beta-propeller" evidence="1">
    <location>
        <begin position="83"/>
        <end position="340"/>
    </location>
</feature>
<name>A0A6J0MPX1_RAPSA</name>
<gene>
    <name evidence="3" type="primary">LOC108845481</name>
</gene>
<sequence>MSLLLSRLSKLRLGESRRSTLLRLSSAYSSSPIQKKSPPYIITGAEPCGEGFLGRLTVSYANDPGIDIQLEKKVPGELLYNDIFKTMVTIGSSHGWVATLKEDGILLLQDDLNPSASYTDPKHIPLPPLVTLPHCQTQIITNVSMSSSSPEDENCVVAVKFLGPQLSICRPALRNSEWTNISVENPCFFSSRVVFSKKDETFRMPCSGGQLIGSWDLSKEKLNIQRLQFKNLPVLDKTTRELLDSCCTVENLVESVTTGETFLVKQYKKTDETVEGGVAKLKTEYVMVLKLDGEGNAVYTQDIGDLCIFLSRSEPFCVPATSLPGTEPNFVYILDFEEFAYFNVADYTFGFSRTSHYSAPYYIPPQNM</sequence>
<dbReference type="KEGG" id="rsz:108845481"/>
<dbReference type="InterPro" id="IPR005174">
    <property type="entry name" value="KIB1-4_b-propeller"/>
</dbReference>
<accession>A0A6J0MPX1</accession>
<keyword evidence="2" id="KW-1185">Reference proteome</keyword>
<dbReference type="OrthoDB" id="1048725at2759"/>
<reference evidence="2" key="1">
    <citation type="journal article" date="2019" name="Database">
        <title>The radish genome database (RadishGD): an integrated information resource for radish genomics.</title>
        <authorList>
            <person name="Yu H.J."/>
            <person name="Baek S."/>
            <person name="Lee Y.J."/>
            <person name="Cho A."/>
            <person name="Mun J.H."/>
        </authorList>
    </citation>
    <scope>NUCLEOTIDE SEQUENCE [LARGE SCALE GENOMIC DNA]</scope>
    <source>
        <strain evidence="2">cv. WK10039</strain>
    </source>
</reference>
<dbReference type="AlphaFoldDB" id="A0A6J0MPX1"/>
<protein>
    <submittedName>
        <fullName evidence="3">Uncharacterized protein LOC108845481</fullName>
    </submittedName>
</protein>
<evidence type="ECO:0000259" key="1">
    <source>
        <dbReference type="Pfam" id="PF03478"/>
    </source>
</evidence>
<dbReference type="Pfam" id="PF03478">
    <property type="entry name" value="Beta-prop_KIB1-4"/>
    <property type="match status" value="1"/>
</dbReference>
<dbReference type="PANTHER" id="PTHR31681:SF79">
    <property type="entry name" value="DUF295 DOMAIN-CONTAINING PROTEIN"/>
    <property type="match status" value="1"/>
</dbReference>
<reference evidence="3" key="2">
    <citation type="submission" date="2025-08" db="UniProtKB">
        <authorList>
            <consortium name="RefSeq"/>
        </authorList>
    </citation>
    <scope>IDENTIFICATION</scope>
    <source>
        <tissue evidence="3">Leaf</tissue>
    </source>
</reference>
<dbReference type="Proteomes" id="UP000504610">
    <property type="component" value="Chromosome 3"/>
</dbReference>
<evidence type="ECO:0000313" key="2">
    <source>
        <dbReference type="Proteomes" id="UP000504610"/>
    </source>
</evidence>
<dbReference type="PANTHER" id="PTHR31681">
    <property type="entry name" value="C2H2-LIKE ZINC FINGER PROTEIN"/>
    <property type="match status" value="1"/>
</dbReference>
<dbReference type="GeneID" id="108845481"/>
<dbReference type="RefSeq" id="XP_018474189.2">
    <property type="nucleotide sequence ID" value="XM_018618687.2"/>
</dbReference>